<dbReference type="EMBL" id="CP027668">
    <property type="protein sequence ID" value="AVO44061.1"/>
    <property type="molecule type" value="Genomic_DNA"/>
</dbReference>
<dbReference type="GO" id="GO:0004252">
    <property type="term" value="F:serine-type endopeptidase activity"/>
    <property type="evidence" value="ECO:0007669"/>
    <property type="project" value="InterPro"/>
</dbReference>
<dbReference type="InterPro" id="IPR043504">
    <property type="entry name" value="Peptidase_S1_PA_chymotrypsin"/>
</dbReference>
<name>A0A2S0N7Z8_9HYPH</name>
<evidence type="ECO:0000259" key="5">
    <source>
        <dbReference type="PROSITE" id="PS50240"/>
    </source>
</evidence>
<keyword evidence="3" id="KW-0645">Protease</keyword>
<keyword evidence="4" id="KW-0732">Signal</keyword>
<keyword evidence="2" id="KW-1015">Disulfide bond</keyword>
<protein>
    <submittedName>
        <fullName evidence="6">Peptidase S1</fullName>
    </submittedName>
</protein>
<dbReference type="PROSITE" id="PS00135">
    <property type="entry name" value="TRYPSIN_SER"/>
    <property type="match status" value="1"/>
</dbReference>
<dbReference type="SMART" id="SM00020">
    <property type="entry name" value="Tryp_SPc"/>
    <property type="match status" value="1"/>
</dbReference>
<dbReference type="SUPFAM" id="SSF50494">
    <property type="entry name" value="Trypsin-like serine proteases"/>
    <property type="match status" value="1"/>
</dbReference>
<feature type="domain" description="Peptidase S1" evidence="5">
    <location>
        <begin position="22"/>
        <end position="242"/>
    </location>
</feature>
<dbReference type="PRINTS" id="PR00722">
    <property type="entry name" value="CHYMOTRYPSIN"/>
</dbReference>
<comment type="similarity">
    <text evidence="1">Belongs to the peptidase S1 family.</text>
</comment>
<dbReference type="PROSITE" id="PS50240">
    <property type="entry name" value="TRYPSIN_DOM"/>
    <property type="match status" value="1"/>
</dbReference>
<evidence type="ECO:0000256" key="2">
    <source>
        <dbReference type="ARBA" id="ARBA00023157"/>
    </source>
</evidence>
<reference evidence="6 7" key="1">
    <citation type="submission" date="2018-03" db="EMBL/GenBank/DDBJ databases">
        <title>Genome sequencing of Phreatobacter sp.</title>
        <authorList>
            <person name="Kim S.-J."/>
            <person name="Heo J."/>
            <person name="Kwon S.-W."/>
        </authorList>
    </citation>
    <scope>NUCLEOTIDE SEQUENCE [LARGE SCALE GENOMIC DNA]</scope>
    <source>
        <strain evidence="6 7">S-12</strain>
    </source>
</reference>
<evidence type="ECO:0000313" key="6">
    <source>
        <dbReference type="EMBL" id="AVO44061.1"/>
    </source>
</evidence>
<evidence type="ECO:0000313" key="7">
    <source>
        <dbReference type="Proteomes" id="UP000237889"/>
    </source>
</evidence>
<dbReference type="PROSITE" id="PS00134">
    <property type="entry name" value="TRYPSIN_HIS"/>
    <property type="match status" value="1"/>
</dbReference>
<evidence type="ECO:0000256" key="3">
    <source>
        <dbReference type="RuleBase" id="RU363034"/>
    </source>
</evidence>
<dbReference type="OrthoDB" id="267336at2"/>
<organism evidence="6 7">
    <name type="scientific">Phreatobacter cathodiphilus</name>
    <dbReference type="NCBI Taxonomy" id="1868589"/>
    <lineage>
        <taxon>Bacteria</taxon>
        <taxon>Pseudomonadati</taxon>
        <taxon>Pseudomonadota</taxon>
        <taxon>Alphaproteobacteria</taxon>
        <taxon>Hyphomicrobiales</taxon>
        <taxon>Phreatobacteraceae</taxon>
        <taxon>Phreatobacter</taxon>
    </lineage>
</organism>
<dbReference type="Gene3D" id="2.40.10.10">
    <property type="entry name" value="Trypsin-like serine proteases"/>
    <property type="match status" value="1"/>
</dbReference>
<dbReference type="InterPro" id="IPR050430">
    <property type="entry name" value="Peptidase_S1"/>
</dbReference>
<dbReference type="InterPro" id="IPR033116">
    <property type="entry name" value="TRYPSIN_SER"/>
</dbReference>
<dbReference type="KEGG" id="phr:C6569_02710"/>
<dbReference type="InterPro" id="IPR001254">
    <property type="entry name" value="Trypsin_dom"/>
</dbReference>
<evidence type="ECO:0000256" key="1">
    <source>
        <dbReference type="ARBA" id="ARBA00007664"/>
    </source>
</evidence>
<sequence length="247" mass="24750">MHWTFRALAALALAGATPAAAVIGGAPVADGDPVAAQTVIITGGQGFCTGAVLGDRLVLTAAHCVEGAGRIAILIFGPGRQPLINEIVDRRVHPAYRRADWQARRTAVDLAVIRTAQPIGHGRRPAALAGGALPAAGAPIRLVGFGPSAEGDARSAGTLRSAALTVTGRPSTYQVRLTGPAGAALGACTGDSGGPVYASEAGRPVVSGIVSWTTGRGAARCGALTGTVPVAPHRRWIEEAVRGLGGS</sequence>
<feature type="chain" id="PRO_5015391676" evidence="4">
    <location>
        <begin position="22"/>
        <end position="247"/>
    </location>
</feature>
<feature type="signal peptide" evidence="4">
    <location>
        <begin position="1"/>
        <end position="21"/>
    </location>
</feature>
<keyword evidence="3" id="KW-0720">Serine protease</keyword>
<dbReference type="Proteomes" id="UP000237889">
    <property type="component" value="Chromosome"/>
</dbReference>
<dbReference type="InterPro" id="IPR018114">
    <property type="entry name" value="TRYPSIN_HIS"/>
</dbReference>
<dbReference type="RefSeq" id="WP_106747391.1">
    <property type="nucleotide sequence ID" value="NZ_CP027668.1"/>
</dbReference>
<accession>A0A2S0N7Z8</accession>
<dbReference type="InterPro" id="IPR001314">
    <property type="entry name" value="Peptidase_S1A"/>
</dbReference>
<keyword evidence="7" id="KW-1185">Reference proteome</keyword>
<dbReference type="InterPro" id="IPR009003">
    <property type="entry name" value="Peptidase_S1_PA"/>
</dbReference>
<evidence type="ECO:0000256" key="4">
    <source>
        <dbReference type="SAM" id="SignalP"/>
    </source>
</evidence>
<dbReference type="PANTHER" id="PTHR24276:SF98">
    <property type="entry name" value="FI18310P1-RELATED"/>
    <property type="match status" value="1"/>
</dbReference>
<proteinExistence type="inferred from homology"/>
<dbReference type="AlphaFoldDB" id="A0A2S0N7Z8"/>
<keyword evidence="3" id="KW-0378">Hydrolase</keyword>
<dbReference type="PANTHER" id="PTHR24276">
    <property type="entry name" value="POLYSERASE-RELATED"/>
    <property type="match status" value="1"/>
</dbReference>
<dbReference type="GO" id="GO:0006508">
    <property type="term" value="P:proteolysis"/>
    <property type="evidence" value="ECO:0007669"/>
    <property type="project" value="UniProtKB-KW"/>
</dbReference>
<gene>
    <name evidence="6" type="ORF">C6569_02710</name>
</gene>
<dbReference type="Pfam" id="PF00089">
    <property type="entry name" value="Trypsin"/>
    <property type="match status" value="1"/>
</dbReference>